<accession>A0A094LUJ1</accession>
<gene>
    <name evidence="2" type="ORF">HR45_00100</name>
</gene>
<name>A0A094LUJ1_9GAMM</name>
<feature type="compositionally biased region" description="Low complexity" evidence="1">
    <location>
        <begin position="19"/>
        <end position="28"/>
    </location>
</feature>
<dbReference type="Proteomes" id="UP000029264">
    <property type="component" value="Unassembled WGS sequence"/>
</dbReference>
<dbReference type="eggNOG" id="ENOG5032HQX">
    <property type="taxonomic scope" value="Bacteria"/>
</dbReference>
<evidence type="ECO:0000313" key="3">
    <source>
        <dbReference type="Proteomes" id="UP000029264"/>
    </source>
</evidence>
<comment type="caution">
    <text evidence="2">The sequence shown here is derived from an EMBL/GenBank/DDBJ whole genome shotgun (WGS) entry which is preliminary data.</text>
</comment>
<evidence type="ECO:0000313" key="2">
    <source>
        <dbReference type="EMBL" id="KFZ38848.1"/>
    </source>
</evidence>
<proteinExistence type="predicted"/>
<dbReference type="STRING" id="1515746.HR45_00100"/>
<keyword evidence="3" id="KW-1185">Reference proteome</keyword>
<dbReference type="AlphaFoldDB" id="A0A094LUJ1"/>
<feature type="region of interest" description="Disordered" evidence="1">
    <location>
        <begin position="1"/>
        <end position="28"/>
    </location>
</feature>
<feature type="compositionally biased region" description="Low complexity" evidence="1">
    <location>
        <begin position="70"/>
        <end position="81"/>
    </location>
</feature>
<organism evidence="2 3">
    <name type="scientific">Shewanella mangrovi</name>
    <dbReference type="NCBI Taxonomy" id="1515746"/>
    <lineage>
        <taxon>Bacteria</taxon>
        <taxon>Pseudomonadati</taxon>
        <taxon>Pseudomonadota</taxon>
        <taxon>Gammaproteobacteria</taxon>
        <taxon>Alteromonadales</taxon>
        <taxon>Shewanellaceae</taxon>
        <taxon>Shewanella</taxon>
    </lineage>
</organism>
<feature type="region of interest" description="Disordered" evidence="1">
    <location>
        <begin position="60"/>
        <end position="81"/>
    </location>
</feature>
<sequence>MFGSAVQQAMDNVSTETNSASAQGDSDDSSAAFSLFSDSLASELMNAFYQAKISSSITGDADNTVDDSEASATTSSGTVSAAATDSGSELKAFAEGNDFSMWDALDVINPLQHIPLLNYYYRDLTGDDIGYVANVTGGTLFGGALGALGSLAEIGFTRVAGETPLDFVTHQVENLESDELSAGK</sequence>
<feature type="compositionally biased region" description="Polar residues" evidence="1">
    <location>
        <begin position="1"/>
        <end position="18"/>
    </location>
</feature>
<evidence type="ECO:0000256" key="1">
    <source>
        <dbReference type="SAM" id="MobiDB-lite"/>
    </source>
</evidence>
<protein>
    <submittedName>
        <fullName evidence="2">Uncharacterized protein</fullName>
    </submittedName>
</protein>
<reference evidence="2 3" key="1">
    <citation type="submission" date="2014-06" db="EMBL/GenBank/DDBJ databases">
        <title>Shewanella sp. YQH10.</title>
        <authorList>
            <person name="Liu Y."/>
            <person name="Zeng R."/>
        </authorList>
    </citation>
    <scope>NUCLEOTIDE SEQUENCE [LARGE SCALE GENOMIC DNA]</scope>
    <source>
        <strain evidence="2 3">YQH10</strain>
    </source>
</reference>
<dbReference type="EMBL" id="JPEO01000001">
    <property type="protein sequence ID" value="KFZ38848.1"/>
    <property type="molecule type" value="Genomic_DNA"/>
</dbReference>